<accession>A0A0M2HJB5</accession>
<dbReference type="AlphaFoldDB" id="A0A0M2HJB5"/>
<proteinExistence type="predicted"/>
<dbReference type="OrthoDB" id="4979371at2"/>
<dbReference type="Proteomes" id="UP000034098">
    <property type="component" value="Unassembled WGS sequence"/>
</dbReference>
<protein>
    <submittedName>
        <fullName evidence="1">Uncharacterized protein</fullName>
    </submittedName>
</protein>
<comment type="caution">
    <text evidence="1">The sequence shown here is derived from an EMBL/GenBank/DDBJ whole genome shotgun (WGS) entry which is preliminary data.</text>
</comment>
<keyword evidence="2" id="KW-1185">Reference proteome</keyword>
<dbReference type="PATRIC" id="fig|69370.6.peg.848"/>
<evidence type="ECO:0000313" key="2">
    <source>
        <dbReference type="Proteomes" id="UP000034098"/>
    </source>
</evidence>
<gene>
    <name evidence="1" type="ORF">RS82_00823</name>
</gene>
<reference evidence="1 2" key="1">
    <citation type="submission" date="2015-02" db="EMBL/GenBank/DDBJ databases">
        <title>Draft genome sequences of ten Microbacterium spp. with emphasis on heavy metal contaminated environments.</title>
        <authorList>
            <person name="Corretto E."/>
        </authorList>
    </citation>
    <scope>NUCLEOTIDE SEQUENCE [LARGE SCALE GENOMIC DNA]</scope>
    <source>
        <strain evidence="1 2">DSM 8608</strain>
    </source>
</reference>
<name>A0A0M2HJB5_MICTR</name>
<organism evidence="1 2">
    <name type="scientific">Microbacterium trichothecenolyticum</name>
    <name type="common">Aureobacterium trichothecenolyticum</name>
    <dbReference type="NCBI Taxonomy" id="69370"/>
    <lineage>
        <taxon>Bacteria</taxon>
        <taxon>Bacillati</taxon>
        <taxon>Actinomycetota</taxon>
        <taxon>Actinomycetes</taxon>
        <taxon>Micrococcales</taxon>
        <taxon>Microbacteriaceae</taxon>
        <taxon>Microbacterium</taxon>
    </lineage>
</organism>
<dbReference type="RefSeq" id="WP_052676683.1">
    <property type="nucleotide sequence ID" value="NZ_JYJA01000026.1"/>
</dbReference>
<evidence type="ECO:0000313" key="1">
    <source>
        <dbReference type="EMBL" id="KJL44429.1"/>
    </source>
</evidence>
<dbReference type="EMBL" id="JYJA01000026">
    <property type="protein sequence ID" value="KJL44429.1"/>
    <property type="molecule type" value="Genomic_DNA"/>
</dbReference>
<sequence>MKHVTYADKALFLDDESADWLMEYARALGVAGMTDSISLRVIGVDGNEVDATFLLNPNTELVTQTTRNSLDAPKNDAAVGYMQERTRLIVAPPPARMVDDPFDIV</sequence>